<protein>
    <submittedName>
        <fullName evidence="2">Uncharacterized protein</fullName>
    </submittedName>
</protein>
<gene>
    <name evidence="2" type="ORF">OIU85_008826</name>
</gene>
<reference evidence="2" key="2">
    <citation type="journal article" date="2023" name="Int. J. Mol. Sci.">
        <title>De Novo Assembly and Annotation of 11 Diverse Shrub Willow (Salix) Genomes Reveals Novel Gene Organization in Sex-Linked Regions.</title>
        <authorList>
            <person name="Hyden B."/>
            <person name="Feng K."/>
            <person name="Yates T.B."/>
            <person name="Jawdy S."/>
            <person name="Cereghino C."/>
            <person name="Smart L.B."/>
            <person name="Muchero W."/>
        </authorList>
    </citation>
    <scope>NUCLEOTIDE SEQUENCE [LARGE SCALE GENOMIC DNA]</scope>
    <source>
        <tissue evidence="2">Shoot tip</tissue>
    </source>
</reference>
<sequence length="127" mass="13368">MPLAPRQRRMQQSLADKFRTLHGATASREAMRSCTASGQGALHSHWSIAALHFTWDESSGDRGELSRGSPPPLDRATPPRALSTGAGGHWGPLGEAAADKAPAAGTLGPCQTQRRAGVPSPRPVQRA</sequence>
<evidence type="ECO:0000313" key="3">
    <source>
        <dbReference type="Proteomes" id="UP001151529"/>
    </source>
</evidence>
<organism evidence="2 3">
    <name type="scientific">Salix viminalis</name>
    <name type="common">Common osier</name>
    <name type="synonym">Basket willow</name>
    <dbReference type="NCBI Taxonomy" id="40686"/>
    <lineage>
        <taxon>Eukaryota</taxon>
        <taxon>Viridiplantae</taxon>
        <taxon>Streptophyta</taxon>
        <taxon>Embryophyta</taxon>
        <taxon>Tracheophyta</taxon>
        <taxon>Spermatophyta</taxon>
        <taxon>Magnoliopsida</taxon>
        <taxon>eudicotyledons</taxon>
        <taxon>Gunneridae</taxon>
        <taxon>Pentapetalae</taxon>
        <taxon>rosids</taxon>
        <taxon>fabids</taxon>
        <taxon>Malpighiales</taxon>
        <taxon>Salicaceae</taxon>
        <taxon>Saliceae</taxon>
        <taxon>Salix</taxon>
    </lineage>
</organism>
<accession>A0A9Q0SHS2</accession>
<comment type="caution">
    <text evidence="2">The sequence shown here is derived from an EMBL/GenBank/DDBJ whole genome shotgun (WGS) entry which is preliminary data.</text>
</comment>
<dbReference type="EMBL" id="JAPFFL010000014">
    <property type="protein sequence ID" value="KAJ6678274.1"/>
    <property type="molecule type" value="Genomic_DNA"/>
</dbReference>
<dbReference type="Proteomes" id="UP001151529">
    <property type="component" value="Chromosome 7"/>
</dbReference>
<dbReference type="AlphaFoldDB" id="A0A9Q0SHS2"/>
<feature type="region of interest" description="Disordered" evidence="1">
    <location>
        <begin position="57"/>
        <end position="127"/>
    </location>
</feature>
<name>A0A9Q0SHS2_SALVM</name>
<evidence type="ECO:0000256" key="1">
    <source>
        <dbReference type="SAM" id="MobiDB-lite"/>
    </source>
</evidence>
<evidence type="ECO:0000313" key="2">
    <source>
        <dbReference type="EMBL" id="KAJ6678274.1"/>
    </source>
</evidence>
<proteinExistence type="predicted"/>
<keyword evidence="3" id="KW-1185">Reference proteome</keyword>
<reference evidence="2" key="1">
    <citation type="submission" date="2022-11" db="EMBL/GenBank/DDBJ databases">
        <authorList>
            <person name="Hyden B.L."/>
            <person name="Feng K."/>
            <person name="Yates T."/>
            <person name="Jawdy S."/>
            <person name="Smart L.B."/>
            <person name="Muchero W."/>
        </authorList>
    </citation>
    <scope>NUCLEOTIDE SEQUENCE</scope>
    <source>
        <tissue evidence="2">Shoot tip</tissue>
    </source>
</reference>